<accession>A0AAW1K6H9</accession>
<keyword evidence="1" id="KW-0472">Membrane</keyword>
<evidence type="ECO:0000313" key="3">
    <source>
        <dbReference type="Proteomes" id="UP001443914"/>
    </source>
</evidence>
<dbReference type="InterPro" id="IPR044684">
    <property type="entry name" value="STR17/STR18/HARC1-like"/>
</dbReference>
<dbReference type="PANTHER" id="PTHR44542">
    <property type="entry name" value="THIOSULFATE SULFURTRANSFERASE 18"/>
    <property type="match status" value="1"/>
</dbReference>
<keyword evidence="1" id="KW-0812">Transmembrane</keyword>
<dbReference type="GO" id="GO:0003824">
    <property type="term" value="F:catalytic activity"/>
    <property type="evidence" value="ECO:0007669"/>
    <property type="project" value="InterPro"/>
</dbReference>
<dbReference type="EMBL" id="JBDFQZ010000006">
    <property type="protein sequence ID" value="KAK9713227.1"/>
    <property type="molecule type" value="Genomic_DNA"/>
</dbReference>
<name>A0AAW1K6H9_SAPOF</name>
<keyword evidence="3" id="KW-1185">Reference proteome</keyword>
<sequence>MGSLIGRSSEEAGIDTVDVHAAKHLIDSGHRYLDVRTVEEFNQGGVDVQNCLNVPYFFTTSEGRVKNPNFLEQVSSMCSMDDKIVVLSRGHLITVFFLYLYIYGFFRGVEVELDLPSRPVIYLKPVLSM</sequence>
<dbReference type="PANTHER" id="PTHR44542:SF14">
    <property type="entry name" value="PROTEIN HIGH ARSENIC CONTENT 1, MITOCHONDRIAL-RELATED"/>
    <property type="match status" value="1"/>
</dbReference>
<reference evidence="2" key="1">
    <citation type="submission" date="2024-03" db="EMBL/GenBank/DDBJ databases">
        <title>WGS assembly of Saponaria officinalis var. Norfolk2.</title>
        <authorList>
            <person name="Jenkins J."/>
            <person name="Shu S."/>
            <person name="Grimwood J."/>
            <person name="Barry K."/>
            <person name="Goodstein D."/>
            <person name="Schmutz J."/>
            <person name="Leebens-Mack J."/>
            <person name="Osbourn A."/>
        </authorList>
    </citation>
    <scope>NUCLEOTIDE SEQUENCE [LARGE SCALE GENOMIC DNA]</scope>
    <source>
        <strain evidence="2">JIC</strain>
    </source>
</reference>
<dbReference type="Proteomes" id="UP001443914">
    <property type="component" value="Unassembled WGS sequence"/>
</dbReference>
<dbReference type="InterPro" id="IPR036873">
    <property type="entry name" value="Rhodanese-like_dom_sf"/>
</dbReference>
<dbReference type="AlphaFoldDB" id="A0AAW1K6H9"/>
<dbReference type="SUPFAM" id="SSF52821">
    <property type="entry name" value="Rhodanese/Cell cycle control phosphatase"/>
    <property type="match status" value="1"/>
</dbReference>
<keyword evidence="1" id="KW-1133">Transmembrane helix</keyword>
<evidence type="ECO:0000256" key="1">
    <source>
        <dbReference type="SAM" id="Phobius"/>
    </source>
</evidence>
<evidence type="ECO:0008006" key="4">
    <source>
        <dbReference type="Google" id="ProtNLM"/>
    </source>
</evidence>
<evidence type="ECO:0000313" key="2">
    <source>
        <dbReference type="EMBL" id="KAK9713227.1"/>
    </source>
</evidence>
<gene>
    <name evidence="2" type="ORF">RND81_06G013100</name>
</gene>
<protein>
    <recommendedName>
        <fullName evidence="4">Rhodanese domain-containing protein</fullName>
    </recommendedName>
</protein>
<dbReference type="Gene3D" id="3.40.250.10">
    <property type="entry name" value="Rhodanese-like domain"/>
    <property type="match status" value="1"/>
</dbReference>
<proteinExistence type="predicted"/>
<feature type="transmembrane region" description="Helical" evidence="1">
    <location>
        <begin position="86"/>
        <end position="106"/>
    </location>
</feature>
<organism evidence="2 3">
    <name type="scientific">Saponaria officinalis</name>
    <name type="common">Common soapwort</name>
    <name type="synonym">Lychnis saponaria</name>
    <dbReference type="NCBI Taxonomy" id="3572"/>
    <lineage>
        <taxon>Eukaryota</taxon>
        <taxon>Viridiplantae</taxon>
        <taxon>Streptophyta</taxon>
        <taxon>Embryophyta</taxon>
        <taxon>Tracheophyta</taxon>
        <taxon>Spermatophyta</taxon>
        <taxon>Magnoliopsida</taxon>
        <taxon>eudicotyledons</taxon>
        <taxon>Gunneridae</taxon>
        <taxon>Pentapetalae</taxon>
        <taxon>Caryophyllales</taxon>
        <taxon>Caryophyllaceae</taxon>
        <taxon>Caryophylleae</taxon>
        <taxon>Saponaria</taxon>
    </lineage>
</organism>
<comment type="caution">
    <text evidence="2">The sequence shown here is derived from an EMBL/GenBank/DDBJ whole genome shotgun (WGS) entry which is preliminary data.</text>
</comment>